<gene>
    <name evidence="2" type="ORF">chiPu_0004696</name>
</gene>
<sequence>MGGSRRSRVGSQSRREPGTCGRTNQRALLPAPSTYQEPRCKSLGARAAFKTKGNPDFKLLMTNPSKPTHVPLSLDRW</sequence>
<organism evidence="2 3">
    <name type="scientific">Chiloscyllium punctatum</name>
    <name type="common">Brownbanded bambooshark</name>
    <name type="synonym">Hemiscyllium punctatum</name>
    <dbReference type="NCBI Taxonomy" id="137246"/>
    <lineage>
        <taxon>Eukaryota</taxon>
        <taxon>Metazoa</taxon>
        <taxon>Chordata</taxon>
        <taxon>Craniata</taxon>
        <taxon>Vertebrata</taxon>
        <taxon>Chondrichthyes</taxon>
        <taxon>Elasmobranchii</taxon>
        <taxon>Galeomorphii</taxon>
        <taxon>Galeoidea</taxon>
        <taxon>Orectolobiformes</taxon>
        <taxon>Hemiscylliidae</taxon>
        <taxon>Chiloscyllium</taxon>
    </lineage>
</organism>
<feature type="region of interest" description="Disordered" evidence="1">
    <location>
        <begin position="1"/>
        <end position="26"/>
    </location>
</feature>
<dbReference type="EMBL" id="BEZZ01000117">
    <property type="protein sequence ID" value="GCC26281.1"/>
    <property type="molecule type" value="Genomic_DNA"/>
</dbReference>
<dbReference type="AlphaFoldDB" id="A0A401S7C9"/>
<evidence type="ECO:0000313" key="2">
    <source>
        <dbReference type="EMBL" id="GCC26281.1"/>
    </source>
</evidence>
<evidence type="ECO:0000256" key="1">
    <source>
        <dbReference type="SAM" id="MobiDB-lite"/>
    </source>
</evidence>
<name>A0A401S7C9_CHIPU</name>
<reference evidence="2 3" key="1">
    <citation type="journal article" date="2018" name="Nat. Ecol. Evol.">
        <title>Shark genomes provide insights into elasmobranch evolution and the origin of vertebrates.</title>
        <authorList>
            <person name="Hara Y"/>
            <person name="Yamaguchi K"/>
            <person name="Onimaru K"/>
            <person name="Kadota M"/>
            <person name="Koyanagi M"/>
            <person name="Keeley SD"/>
            <person name="Tatsumi K"/>
            <person name="Tanaka K"/>
            <person name="Motone F"/>
            <person name="Kageyama Y"/>
            <person name="Nozu R"/>
            <person name="Adachi N"/>
            <person name="Nishimura O"/>
            <person name="Nakagawa R"/>
            <person name="Tanegashima C"/>
            <person name="Kiyatake I"/>
            <person name="Matsumoto R"/>
            <person name="Murakumo K"/>
            <person name="Nishida K"/>
            <person name="Terakita A"/>
            <person name="Kuratani S"/>
            <person name="Sato K"/>
            <person name="Hyodo S Kuraku.S."/>
        </authorList>
    </citation>
    <scope>NUCLEOTIDE SEQUENCE [LARGE SCALE GENOMIC DNA]</scope>
</reference>
<accession>A0A401S7C9</accession>
<comment type="caution">
    <text evidence="2">The sequence shown here is derived from an EMBL/GenBank/DDBJ whole genome shotgun (WGS) entry which is preliminary data.</text>
</comment>
<evidence type="ECO:0000313" key="3">
    <source>
        <dbReference type="Proteomes" id="UP000287033"/>
    </source>
</evidence>
<dbReference type="Proteomes" id="UP000287033">
    <property type="component" value="Unassembled WGS sequence"/>
</dbReference>
<proteinExistence type="predicted"/>
<protein>
    <submittedName>
        <fullName evidence="2">Uncharacterized protein</fullName>
    </submittedName>
</protein>
<keyword evidence="3" id="KW-1185">Reference proteome</keyword>
<feature type="region of interest" description="Disordered" evidence="1">
    <location>
        <begin position="58"/>
        <end position="77"/>
    </location>
</feature>